<dbReference type="InterPro" id="IPR039935">
    <property type="entry name" value="YML079W-like"/>
</dbReference>
<dbReference type="AlphaFoldDB" id="A0A839AHW3"/>
<evidence type="ECO:0000259" key="1">
    <source>
        <dbReference type="Pfam" id="PF06172"/>
    </source>
</evidence>
<dbReference type="Gene3D" id="2.60.120.10">
    <property type="entry name" value="Jelly Rolls"/>
    <property type="match status" value="1"/>
</dbReference>
<comment type="caution">
    <text evidence="2">The sequence shown here is derived from an EMBL/GenBank/DDBJ whole genome shotgun (WGS) entry which is preliminary data.</text>
</comment>
<dbReference type="CDD" id="cd06121">
    <property type="entry name" value="cupin_YML079wp"/>
    <property type="match status" value="1"/>
</dbReference>
<dbReference type="InterPro" id="IPR011051">
    <property type="entry name" value="RmlC_Cupin_sf"/>
</dbReference>
<reference evidence="2 3" key="1">
    <citation type="submission" date="2020-07" db="EMBL/GenBank/DDBJ databases">
        <title>Stappia sp., F7233, whole genome shotgun sequencing project.</title>
        <authorList>
            <person name="Jiang S."/>
            <person name="Liu Z.W."/>
            <person name="Du Z.J."/>
        </authorList>
    </citation>
    <scope>NUCLEOTIDE SEQUENCE [LARGE SCALE GENOMIC DNA]</scope>
    <source>
        <strain evidence="2 3">F7233</strain>
    </source>
</reference>
<dbReference type="InterPro" id="IPR014710">
    <property type="entry name" value="RmlC-like_jellyroll"/>
</dbReference>
<feature type="domain" description="DUF985" evidence="1">
    <location>
        <begin position="10"/>
        <end position="138"/>
    </location>
</feature>
<dbReference type="PANTHER" id="PTHR33387">
    <property type="entry name" value="RMLC-LIKE JELLY ROLL FOLD PROTEIN"/>
    <property type="match status" value="1"/>
</dbReference>
<gene>
    <name evidence="2" type="ORF">H2509_16165</name>
</gene>
<dbReference type="RefSeq" id="WP_182167158.1">
    <property type="nucleotide sequence ID" value="NZ_JACFXV010000063.1"/>
</dbReference>
<dbReference type="PANTHER" id="PTHR33387:SF3">
    <property type="entry name" value="DUF985 DOMAIN-CONTAINING PROTEIN"/>
    <property type="match status" value="1"/>
</dbReference>
<sequence length="144" mass="15552">MPSPNMSAGEVIDLLGLHPHPEGGFYRETFRDTACDENGRAASTAIYFLLPAGQISAWHRVDAVEAWHWYAGAPLLLTIAGEGSILQELLLGPSLAEGQRPQAIVPRHAWQMAESKGDWALVGCTVAPGFEFSGFEMAPAGWHP</sequence>
<keyword evidence="3" id="KW-1185">Reference proteome</keyword>
<name>A0A839AHW3_9HYPH</name>
<dbReference type="InterPro" id="IPR009327">
    <property type="entry name" value="Cupin_DUF985"/>
</dbReference>
<protein>
    <submittedName>
        <fullName evidence="2">Cupin domain-containing protein</fullName>
    </submittedName>
</protein>
<proteinExistence type="predicted"/>
<dbReference type="SUPFAM" id="SSF51182">
    <property type="entry name" value="RmlC-like cupins"/>
    <property type="match status" value="1"/>
</dbReference>
<dbReference type="Proteomes" id="UP000541109">
    <property type="component" value="Unassembled WGS sequence"/>
</dbReference>
<dbReference type="Pfam" id="PF06172">
    <property type="entry name" value="Cupin_5"/>
    <property type="match status" value="1"/>
</dbReference>
<organism evidence="2 3">
    <name type="scientific">Stappia albiluteola</name>
    <dbReference type="NCBI Taxonomy" id="2758565"/>
    <lineage>
        <taxon>Bacteria</taxon>
        <taxon>Pseudomonadati</taxon>
        <taxon>Pseudomonadota</taxon>
        <taxon>Alphaproteobacteria</taxon>
        <taxon>Hyphomicrobiales</taxon>
        <taxon>Stappiaceae</taxon>
        <taxon>Stappia</taxon>
    </lineage>
</organism>
<accession>A0A839AHW3</accession>
<evidence type="ECO:0000313" key="3">
    <source>
        <dbReference type="Proteomes" id="UP000541109"/>
    </source>
</evidence>
<evidence type="ECO:0000313" key="2">
    <source>
        <dbReference type="EMBL" id="MBA5778666.1"/>
    </source>
</evidence>
<dbReference type="EMBL" id="JACFXV010000063">
    <property type="protein sequence ID" value="MBA5778666.1"/>
    <property type="molecule type" value="Genomic_DNA"/>
</dbReference>